<proteinExistence type="predicted"/>
<evidence type="ECO:0000313" key="1">
    <source>
        <dbReference type="EMBL" id="SHO54681.1"/>
    </source>
</evidence>
<dbReference type="AlphaFoldDB" id="A0A1M7YPZ3"/>
<protein>
    <recommendedName>
        <fullName evidence="3">Type II secretion system protein J</fullName>
    </recommendedName>
</protein>
<accession>A0A1M7YPZ3</accession>
<sequence length="211" mass="23519">MVFLRVKPVSGMTLPEVIVTLFLSSLLILSLAQIVATQLKNTQRLSRRVYLQRQLVTVLQMIRNDMRRAGYNINTGNSAVFRQADHVVSVSAGADQIGYVYRLSSSGAGQFRQVVYKLSSSEPVSRLLLCEKYSASPVTMAEVAQSDRQSPCFSVFDPKRIQVDEFHISASSVRKMKTEYQQVSVLLGVSLVRMPSIHESVGFSLTERNAL</sequence>
<evidence type="ECO:0008006" key="3">
    <source>
        <dbReference type="Google" id="ProtNLM"/>
    </source>
</evidence>
<dbReference type="EMBL" id="FRFG01000007">
    <property type="protein sequence ID" value="SHO54681.1"/>
    <property type="molecule type" value="Genomic_DNA"/>
</dbReference>
<name>A0A1M7YPZ3_9VIBR</name>
<dbReference type="OrthoDB" id="5865913at2"/>
<organism evidence="1 2">
    <name type="scientific">Vibrio quintilis</name>
    <dbReference type="NCBI Taxonomy" id="1117707"/>
    <lineage>
        <taxon>Bacteria</taxon>
        <taxon>Pseudomonadati</taxon>
        <taxon>Pseudomonadota</taxon>
        <taxon>Gammaproteobacteria</taxon>
        <taxon>Vibrionales</taxon>
        <taxon>Vibrionaceae</taxon>
        <taxon>Vibrio</taxon>
    </lineage>
</organism>
<evidence type="ECO:0000313" key="2">
    <source>
        <dbReference type="Proteomes" id="UP000184600"/>
    </source>
</evidence>
<dbReference type="STRING" id="1117707.VQ7734_00397"/>
<gene>
    <name evidence="1" type="ORF">VQ7734_00397</name>
</gene>
<dbReference type="Proteomes" id="UP000184600">
    <property type="component" value="Unassembled WGS sequence"/>
</dbReference>
<dbReference type="InterPro" id="IPR012902">
    <property type="entry name" value="N_methyl_site"/>
</dbReference>
<keyword evidence="2" id="KW-1185">Reference proteome</keyword>
<reference evidence="2" key="1">
    <citation type="submission" date="2016-12" db="EMBL/GenBank/DDBJ databases">
        <authorList>
            <person name="Rodrigo-Torres L."/>
            <person name="Arahal R.D."/>
            <person name="Lucena T."/>
        </authorList>
    </citation>
    <scope>NUCLEOTIDE SEQUENCE [LARGE SCALE GENOMIC DNA]</scope>
</reference>
<dbReference type="RefSeq" id="WP_073579597.1">
    <property type="nucleotide sequence ID" value="NZ_AP024897.1"/>
</dbReference>
<dbReference type="PROSITE" id="PS00409">
    <property type="entry name" value="PROKAR_NTER_METHYL"/>
    <property type="match status" value="1"/>
</dbReference>